<accession>A0AAD5V5U1</accession>
<comment type="caution">
    <text evidence="2">The sequence shown here is derived from an EMBL/GenBank/DDBJ whole genome shotgun (WGS) entry which is preliminary data.</text>
</comment>
<dbReference type="InterPro" id="IPR009071">
    <property type="entry name" value="HMG_box_dom"/>
</dbReference>
<proteinExistence type="predicted"/>
<reference evidence="2" key="1">
    <citation type="submission" date="2022-07" db="EMBL/GenBank/DDBJ databases">
        <title>Genome Sequence of Physisporinus lineatus.</title>
        <authorList>
            <person name="Buettner E."/>
        </authorList>
    </citation>
    <scope>NUCLEOTIDE SEQUENCE</scope>
    <source>
        <strain evidence="2">VT162</strain>
    </source>
</reference>
<dbReference type="EMBL" id="JANAWD010000115">
    <property type="protein sequence ID" value="KAJ3486645.1"/>
    <property type="molecule type" value="Genomic_DNA"/>
</dbReference>
<dbReference type="Proteomes" id="UP001212997">
    <property type="component" value="Unassembled WGS sequence"/>
</dbReference>
<protein>
    <recommendedName>
        <fullName evidence="1">HMG box domain-containing protein</fullName>
    </recommendedName>
</protein>
<dbReference type="InterPro" id="IPR036910">
    <property type="entry name" value="HMG_box_dom_sf"/>
</dbReference>
<organism evidence="2 3">
    <name type="scientific">Meripilus lineatus</name>
    <dbReference type="NCBI Taxonomy" id="2056292"/>
    <lineage>
        <taxon>Eukaryota</taxon>
        <taxon>Fungi</taxon>
        <taxon>Dikarya</taxon>
        <taxon>Basidiomycota</taxon>
        <taxon>Agaricomycotina</taxon>
        <taxon>Agaricomycetes</taxon>
        <taxon>Polyporales</taxon>
        <taxon>Meripilaceae</taxon>
        <taxon>Meripilus</taxon>
    </lineage>
</organism>
<gene>
    <name evidence="2" type="ORF">NLI96_g4100</name>
</gene>
<feature type="domain" description="HMG box" evidence="1">
    <location>
        <begin position="74"/>
        <end position="135"/>
    </location>
</feature>
<name>A0AAD5V5U1_9APHY</name>
<evidence type="ECO:0000313" key="3">
    <source>
        <dbReference type="Proteomes" id="UP001212997"/>
    </source>
</evidence>
<dbReference type="Gene3D" id="1.10.30.10">
    <property type="entry name" value="High mobility group box domain"/>
    <property type="match status" value="1"/>
</dbReference>
<sequence>MASYVFPTPTRCPDRLLCRILEELDQLSQRVGYKDEKLCSYSCIVFESNTYLLAFDLCDIDMPASTSQETTQRPPRNSFFHFKIALTIALRKQNCTVPKQRVYNSAASILWNALPDYQKAPFIKRFQNEKALFKERGGSRKEKKSRSTLGFYDNRPIPLTFPYEVAGQGNCNSAFHPVLHADHLPNPQQLARKRSRIAKRGSMTRRQQKAQVAFAIEPERLARILYKVQHREVKEVEDLSKRSGLR</sequence>
<dbReference type="AlphaFoldDB" id="A0AAD5V5U1"/>
<dbReference type="Pfam" id="PF00505">
    <property type="entry name" value="HMG_box"/>
    <property type="match status" value="1"/>
</dbReference>
<evidence type="ECO:0000313" key="2">
    <source>
        <dbReference type="EMBL" id="KAJ3486645.1"/>
    </source>
</evidence>
<evidence type="ECO:0000259" key="1">
    <source>
        <dbReference type="Pfam" id="PF00505"/>
    </source>
</evidence>
<dbReference type="SUPFAM" id="SSF47095">
    <property type="entry name" value="HMG-box"/>
    <property type="match status" value="1"/>
</dbReference>
<keyword evidence="3" id="KW-1185">Reference proteome</keyword>